<gene>
    <name evidence="1" type="ORF">I4F81_004167</name>
</gene>
<evidence type="ECO:0000313" key="1">
    <source>
        <dbReference type="EMBL" id="KAK1861584.1"/>
    </source>
</evidence>
<evidence type="ECO:0000313" key="2">
    <source>
        <dbReference type="Proteomes" id="UP000798662"/>
    </source>
</evidence>
<protein>
    <submittedName>
        <fullName evidence="1">Uncharacterized protein</fullName>
    </submittedName>
</protein>
<dbReference type="Proteomes" id="UP000798662">
    <property type="component" value="Chromosome 1"/>
</dbReference>
<keyword evidence="2" id="KW-1185">Reference proteome</keyword>
<comment type="caution">
    <text evidence="1">The sequence shown here is derived from an EMBL/GenBank/DDBJ whole genome shotgun (WGS) entry which is preliminary data.</text>
</comment>
<sequence length="611" mass="60470">MAKSRRMKRGIAAAVVPTPSGPSKKQRKAAKAATRPASGGSASAADAAAPGGDGGGDAGGGHDGNSFRISHGGSGGGGGGGGLRGGGPGGGGGRAAAPPRNRGWVPRDWESAPSAPGSRHSTTYAQAADILSTLLSAADGDAPPPSPTALCLAPHITNKRAVYALVISTLRHRVLLADVAERGRLGTVSPRLGANPALGLLLLYDLLLSGGRFAAHGPVERALVRARPNLAAALREALRAAGAETAEELALAPPAARPRYVRANALKGGTVDEVLVAFGGDAAKWTAGGGGPTPSPAAGGDGGSPAAGAPRATPVGLPFADLIRVPPGVAVHDHPLLSSGRAVVQGKSSCLPVVALLDSLAGGPPIAGWTAADATAAPGNKTVQLAAALAAADAGPVIAVERDASRLRALRDTLSRAGANRAVRVVRGDWLTDAVGEAVAGVQLVLVDPSCSGSGTRERRMDRLVKDEDGGEVDGGGGRGGGGGGAAVDGGSGGDAYQERLARLAAVQSQMLARALAIPSARRVVYSTCSVEVAENEAVVAAALADAGGGAAAAGATTWRLHPALPAWRRRGVAVPGVPSAVSRACLRADEEEDETDGFFVAVFARDEAAA</sequence>
<dbReference type="EMBL" id="CM020618">
    <property type="protein sequence ID" value="KAK1861584.1"/>
    <property type="molecule type" value="Genomic_DNA"/>
</dbReference>
<name>A0ACC3BUH8_PYRYE</name>
<proteinExistence type="predicted"/>
<accession>A0ACC3BUH8</accession>
<organism evidence="1 2">
    <name type="scientific">Pyropia yezoensis</name>
    <name type="common">Susabi-nori</name>
    <name type="synonym">Porphyra yezoensis</name>
    <dbReference type="NCBI Taxonomy" id="2788"/>
    <lineage>
        <taxon>Eukaryota</taxon>
        <taxon>Rhodophyta</taxon>
        <taxon>Bangiophyceae</taxon>
        <taxon>Bangiales</taxon>
        <taxon>Bangiaceae</taxon>
        <taxon>Pyropia</taxon>
    </lineage>
</organism>
<reference evidence="1" key="1">
    <citation type="submission" date="2019-11" db="EMBL/GenBank/DDBJ databases">
        <title>Nori genome reveals adaptations in red seaweeds to the harsh intertidal environment.</title>
        <authorList>
            <person name="Wang D."/>
            <person name="Mao Y."/>
        </authorList>
    </citation>
    <scope>NUCLEOTIDE SEQUENCE</scope>
    <source>
        <tissue evidence="1">Gametophyte</tissue>
    </source>
</reference>